<evidence type="ECO:0000256" key="5">
    <source>
        <dbReference type="ARBA" id="ARBA00022737"/>
    </source>
</evidence>
<gene>
    <name evidence="11" type="ORF">ZEAMMB73_Zm00001d018484</name>
</gene>
<keyword evidence="6" id="KW-0009">Actin-binding</keyword>
<dbReference type="ExpressionAtlas" id="A0A1D6HPK0">
    <property type="expression patterns" value="baseline and differential"/>
</dbReference>
<evidence type="ECO:0000256" key="9">
    <source>
        <dbReference type="ARBA" id="ARBA00041789"/>
    </source>
</evidence>
<keyword evidence="4 10" id="KW-0853">WD repeat</keyword>
<dbReference type="GO" id="GO:0003779">
    <property type="term" value="F:actin binding"/>
    <property type="evidence" value="ECO:0007669"/>
    <property type="project" value="UniProtKB-KW"/>
</dbReference>
<dbReference type="EMBL" id="CM000781">
    <property type="protein sequence ID" value="AQK76205.1"/>
    <property type="molecule type" value="Genomic_DNA"/>
</dbReference>
<evidence type="ECO:0000256" key="8">
    <source>
        <dbReference type="ARBA" id="ARBA00041244"/>
    </source>
</evidence>
<evidence type="ECO:0000313" key="11">
    <source>
        <dbReference type="EMBL" id="AQK76205.1"/>
    </source>
</evidence>
<dbReference type="PROSITE" id="PS50082">
    <property type="entry name" value="WD_REPEATS_2"/>
    <property type="match status" value="1"/>
</dbReference>
<dbReference type="InterPro" id="IPR017383">
    <property type="entry name" value="ARPC1"/>
</dbReference>
<dbReference type="EMBL" id="CM000781">
    <property type="protein sequence ID" value="AQK76206.1"/>
    <property type="molecule type" value="Genomic_DNA"/>
</dbReference>
<accession>A0A1D6HPK0</accession>
<evidence type="ECO:0000256" key="10">
    <source>
        <dbReference type="PROSITE-ProRule" id="PRU00221"/>
    </source>
</evidence>
<evidence type="ECO:0000256" key="7">
    <source>
        <dbReference type="ARBA" id="ARBA00023212"/>
    </source>
</evidence>
<keyword evidence="3" id="KW-0963">Cytoplasm</keyword>
<name>A0A1D6HPK0_MAIZE</name>
<evidence type="ECO:0000256" key="6">
    <source>
        <dbReference type="ARBA" id="ARBA00023203"/>
    </source>
</evidence>
<dbReference type="PANTHER" id="PTHR10709">
    <property type="entry name" value="ACTIN-RELATED PROTEIN 2/3 COMPLEX SUBUNIT 1"/>
    <property type="match status" value="1"/>
</dbReference>
<dbReference type="PANTHER" id="PTHR10709:SF2">
    <property type="entry name" value="ACTIN-RELATED PROTEIN 2_3 COMPLEX SUBUNIT"/>
    <property type="match status" value="1"/>
</dbReference>
<evidence type="ECO:0000256" key="3">
    <source>
        <dbReference type="ARBA" id="ARBA00022490"/>
    </source>
</evidence>
<dbReference type="SMART" id="SM00320">
    <property type="entry name" value="WD40"/>
    <property type="match status" value="5"/>
</dbReference>
<keyword evidence="5" id="KW-0677">Repeat</keyword>
<dbReference type="InterPro" id="IPR001680">
    <property type="entry name" value="WD40_rpt"/>
</dbReference>
<dbReference type="InterPro" id="IPR015943">
    <property type="entry name" value="WD40/YVTN_repeat-like_dom_sf"/>
</dbReference>
<dbReference type="Gene3D" id="2.130.10.10">
    <property type="entry name" value="YVTN repeat-like/Quinoprotein amine dehydrogenase"/>
    <property type="match status" value="2"/>
</dbReference>
<sequence>MAAAAIHQFAECITCHAWSPDQSMIAFCPNNHEVHIYKFFTDKWEKLHVLSKHDQIVSGIDWSNSSNKIVTVSHDRNSWISKVIRKRHESSVTSLAWHPNNIYLATTSTDGKCRVFSTFIKGVDTRGSQSSTSTNSKFGEQIAQLDLSSTWVFGVRWSPSGKTLAYAGHNSMVYVIDEVESSPVAQNLTLRDLPLRDVLFVSERTLVGVGFDCNPMIFAADDTGLWSFVRFLDEMKAAPSASKASQLSEALGKLYGQSKQGASSDTVEPSKARGGAHENCITCIVPLRKGSDGTIKRFSTSGLDGKVVVWDLENHVSIAK</sequence>
<evidence type="ECO:0000256" key="2">
    <source>
        <dbReference type="ARBA" id="ARBA00006260"/>
    </source>
</evidence>
<reference evidence="11" key="1">
    <citation type="submission" date="2015-12" db="EMBL/GenBank/DDBJ databases">
        <title>Update maize B73 reference genome by single molecule sequencing technologies.</title>
        <authorList>
            <consortium name="Maize Genome Sequencing Project"/>
            <person name="Ware D."/>
        </authorList>
    </citation>
    <scope>NUCLEOTIDE SEQUENCE</scope>
    <source>
        <tissue evidence="11">Seedling</tissue>
    </source>
</reference>
<dbReference type="GO" id="GO:0005885">
    <property type="term" value="C:Arp2/3 protein complex"/>
    <property type="evidence" value="ECO:0007669"/>
    <property type="project" value="InterPro"/>
</dbReference>
<dbReference type="SUPFAM" id="SSF50978">
    <property type="entry name" value="WD40 repeat-like"/>
    <property type="match status" value="1"/>
</dbReference>
<dbReference type="InterPro" id="IPR036322">
    <property type="entry name" value="WD40_repeat_dom_sf"/>
</dbReference>
<comment type="subcellular location">
    <subcellularLocation>
        <location evidence="1">Cytoplasm</location>
        <location evidence="1">Cytoskeleton</location>
    </subcellularLocation>
</comment>
<keyword evidence="7" id="KW-0206">Cytoskeleton</keyword>
<protein>
    <recommendedName>
        <fullName evidence="8">Arp2/3 complex 41 kDa subunit</fullName>
    </recommendedName>
    <alternativeName>
        <fullName evidence="9">p41-ARC</fullName>
    </alternativeName>
</protein>
<comment type="similarity">
    <text evidence="2">Belongs to the WD repeat ARPC1 family.</text>
</comment>
<evidence type="ECO:0000256" key="1">
    <source>
        <dbReference type="ARBA" id="ARBA00004245"/>
    </source>
</evidence>
<organism evidence="11">
    <name type="scientific">Zea mays</name>
    <name type="common">Maize</name>
    <dbReference type="NCBI Taxonomy" id="4577"/>
    <lineage>
        <taxon>Eukaryota</taxon>
        <taxon>Viridiplantae</taxon>
        <taxon>Streptophyta</taxon>
        <taxon>Embryophyta</taxon>
        <taxon>Tracheophyta</taxon>
        <taxon>Spermatophyta</taxon>
        <taxon>Magnoliopsida</taxon>
        <taxon>Liliopsida</taxon>
        <taxon>Poales</taxon>
        <taxon>Poaceae</taxon>
        <taxon>PACMAD clade</taxon>
        <taxon>Panicoideae</taxon>
        <taxon>Andropogonodae</taxon>
        <taxon>Andropogoneae</taxon>
        <taxon>Tripsacinae</taxon>
        <taxon>Zea</taxon>
    </lineage>
</organism>
<dbReference type="AlphaFoldDB" id="A0A1D6HPK0"/>
<dbReference type="GO" id="GO:0034314">
    <property type="term" value="P:Arp2/3 complex-mediated actin nucleation"/>
    <property type="evidence" value="ECO:0007669"/>
    <property type="project" value="InterPro"/>
</dbReference>
<feature type="repeat" description="WD" evidence="10">
    <location>
        <begin position="85"/>
        <end position="117"/>
    </location>
</feature>
<proteinExistence type="inferred from homology"/>
<evidence type="ECO:0000256" key="4">
    <source>
        <dbReference type="ARBA" id="ARBA00022574"/>
    </source>
</evidence>
<dbReference type="Pfam" id="PF00400">
    <property type="entry name" value="WD40"/>
    <property type="match status" value="3"/>
</dbReference>